<organism evidence="10 11">
    <name type="scientific">Kribbibacterium absianum</name>
    <dbReference type="NCBI Taxonomy" id="3044210"/>
    <lineage>
        <taxon>Bacteria</taxon>
        <taxon>Bacillati</taxon>
        <taxon>Actinomycetota</taxon>
        <taxon>Coriobacteriia</taxon>
        <taxon>Coriobacteriales</taxon>
        <taxon>Kribbibacteriaceae</taxon>
        <taxon>Kribbibacterium</taxon>
    </lineage>
</organism>
<evidence type="ECO:0000313" key="10">
    <source>
        <dbReference type="EMBL" id="MDJ1129346.1"/>
    </source>
</evidence>
<evidence type="ECO:0000256" key="8">
    <source>
        <dbReference type="HAMAP-Rule" id="MF_00101"/>
    </source>
</evidence>
<dbReference type="Pfam" id="PF01648">
    <property type="entry name" value="ACPS"/>
    <property type="match status" value="1"/>
</dbReference>
<dbReference type="InterPro" id="IPR002582">
    <property type="entry name" value="ACPS"/>
</dbReference>
<evidence type="ECO:0000256" key="4">
    <source>
        <dbReference type="ARBA" id="ARBA00022832"/>
    </source>
</evidence>
<keyword evidence="2 8" id="KW-0808">Transferase</keyword>
<accession>A0ABT6ZJY4</accession>
<dbReference type="InterPro" id="IPR037143">
    <property type="entry name" value="4-PPantetheinyl_Trfase_dom_sf"/>
</dbReference>
<evidence type="ECO:0000256" key="6">
    <source>
        <dbReference type="ARBA" id="ARBA00023098"/>
    </source>
</evidence>
<comment type="catalytic activity">
    <reaction evidence="8">
        <text>apo-[ACP] + CoA = holo-[ACP] + adenosine 3',5'-bisphosphate + H(+)</text>
        <dbReference type="Rhea" id="RHEA:12068"/>
        <dbReference type="Rhea" id="RHEA-COMP:9685"/>
        <dbReference type="Rhea" id="RHEA-COMP:9690"/>
        <dbReference type="ChEBI" id="CHEBI:15378"/>
        <dbReference type="ChEBI" id="CHEBI:29999"/>
        <dbReference type="ChEBI" id="CHEBI:57287"/>
        <dbReference type="ChEBI" id="CHEBI:58343"/>
        <dbReference type="ChEBI" id="CHEBI:64479"/>
        <dbReference type="EC" id="2.7.8.7"/>
    </reaction>
</comment>
<proteinExistence type="inferred from homology"/>
<comment type="similarity">
    <text evidence="8">Belongs to the P-Pant transferase superfamily. AcpS family.</text>
</comment>
<dbReference type="InterPro" id="IPR008278">
    <property type="entry name" value="4-PPantetheinyl_Trfase_dom"/>
</dbReference>
<dbReference type="InterPro" id="IPR004568">
    <property type="entry name" value="Ppantetheine-prot_Trfase_dom"/>
</dbReference>
<keyword evidence="4 8" id="KW-0276">Fatty acid metabolism</keyword>
<evidence type="ECO:0000256" key="3">
    <source>
        <dbReference type="ARBA" id="ARBA00022723"/>
    </source>
</evidence>
<dbReference type="Gene3D" id="3.90.470.20">
    <property type="entry name" value="4'-phosphopantetheinyl transferase domain"/>
    <property type="match status" value="1"/>
</dbReference>
<reference evidence="10" key="1">
    <citation type="submission" date="2023-05" db="EMBL/GenBank/DDBJ databases">
        <title>[olsenella] sp. nov., isolated from a pig farm feces dump.</title>
        <authorList>
            <person name="Chang Y.-H."/>
        </authorList>
    </citation>
    <scope>NUCLEOTIDE SEQUENCE</scope>
    <source>
        <strain evidence="10">YH-ols2217</strain>
    </source>
</reference>
<keyword evidence="7 8" id="KW-0275">Fatty acid biosynthesis</keyword>
<comment type="caution">
    <text evidence="10">The sequence shown here is derived from an EMBL/GenBank/DDBJ whole genome shotgun (WGS) entry which is preliminary data.</text>
</comment>
<comment type="function">
    <text evidence="8">Transfers the 4'-phosphopantetheine moiety from coenzyme A to a Ser of acyl-carrier-protein.</text>
</comment>
<dbReference type="EMBL" id="JASJEX010000002">
    <property type="protein sequence ID" value="MDJ1129346.1"/>
    <property type="molecule type" value="Genomic_DNA"/>
</dbReference>
<sequence>MILGIGADMVSISEIKRLLEEPSGAFARRTFTEREREQAGWAGPDAVTDACASRLAGTFAAKEATFKAVAQPFDLRLVEVPRADTGAPYIETTGPLEPVLAAAGVTALHLSITNEAGLAVAMVLAEG</sequence>
<evidence type="ECO:0000256" key="7">
    <source>
        <dbReference type="ARBA" id="ARBA00023160"/>
    </source>
</evidence>
<protein>
    <recommendedName>
        <fullName evidence="8">Holo-[acyl-carrier-protein] synthase</fullName>
        <shortName evidence="8">Holo-ACP synthase</shortName>
        <ecNumber evidence="8">2.7.8.7</ecNumber>
    </recommendedName>
    <alternativeName>
        <fullName evidence="8">4'-phosphopantetheinyl transferase AcpS</fullName>
    </alternativeName>
</protein>
<feature type="binding site" evidence="8">
    <location>
        <position position="8"/>
    </location>
    <ligand>
        <name>Mg(2+)</name>
        <dbReference type="ChEBI" id="CHEBI:18420"/>
    </ligand>
</feature>
<dbReference type="Proteomes" id="UP001431693">
    <property type="component" value="Unassembled WGS sequence"/>
</dbReference>
<keyword evidence="8" id="KW-0963">Cytoplasm</keyword>
<keyword evidence="1 8" id="KW-0444">Lipid biosynthesis</keyword>
<evidence type="ECO:0000256" key="2">
    <source>
        <dbReference type="ARBA" id="ARBA00022679"/>
    </source>
</evidence>
<gene>
    <name evidence="8" type="primary">acpS</name>
    <name evidence="10" type="ORF">QJ043_04545</name>
</gene>
<keyword evidence="5 8" id="KW-0460">Magnesium</keyword>
<comment type="subcellular location">
    <subcellularLocation>
        <location evidence="8">Cytoplasm</location>
    </subcellularLocation>
</comment>
<keyword evidence="3 8" id="KW-0479">Metal-binding</keyword>
<dbReference type="SUPFAM" id="SSF56214">
    <property type="entry name" value="4'-phosphopantetheinyl transferase"/>
    <property type="match status" value="1"/>
</dbReference>
<keyword evidence="6 8" id="KW-0443">Lipid metabolism</keyword>
<feature type="domain" description="4'-phosphopantetheinyl transferase" evidence="9">
    <location>
        <begin position="4"/>
        <end position="98"/>
    </location>
</feature>
<comment type="cofactor">
    <cofactor evidence="8">
        <name>Mg(2+)</name>
        <dbReference type="ChEBI" id="CHEBI:18420"/>
    </cofactor>
</comment>
<dbReference type="RefSeq" id="WP_283713578.1">
    <property type="nucleotide sequence ID" value="NZ_JASJEW010000005.1"/>
</dbReference>
<evidence type="ECO:0000256" key="1">
    <source>
        <dbReference type="ARBA" id="ARBA00022516"/>
    </source>
</evidence>
<name>A0ABT6ZJY4_9ACTN</name>
<evidence type="ECO:0000313" key="11">
    <source>
        <dbReference type="Proteomes" id="UP001431693"/>
    </source>
</evidence>
<evidence type="ECO:0000256" key="5">
    <source>
        <dbReference type="ARBA" id="ARBA00022842"/>
    </source>
</evidence>
<dbReference type="HAMAP" id="MF_00101">
    <property type="entry name" value="AcpS"/>
    <property type="match status" value="1"/>
</dbReference>
<dbReference type="GO" id="GO:0008897">
    <property type="term" value="F:holo-[acyl-carrier-protein] synthase activity"/>
    <property type="evidence" value="ECO:0007669"/>
    <property type="project" value="UniProtKB-EC"/>
</dbReference>
<dbReference type="NCBIfam" id="TIGR00556">
    <property type="entry name" value="pantethn_trn"/>
    <property type="match status" value="1"/>
</dbReference>
<dbReference type="EC" id="2.7.8.7" evidence="8"/>
<keyword evidence="11" id="KW-1185">Reference proteome</keyword>
<feature type="binding site" evidence="8">
    <location>
        <position position="63"/>
    </location>
    <ligand>
        <name>Mg(2+)</name>
        <dbReference type="ChEBI" id="CHEBI:18420"/>
    </ligand>
</feature>
<evidence type="ECO:0000259" key="9">
    <source>
        <dbReference type="Pfam" id="PF01648"/>
    </source>
</evidence>